<dbReference type="Proteomes" id="UP000315234">
    <property type="component" value="Unassembled WGS sequence"/>
</dbReference>
<feature type="domain" description="Phosphotyrosine protein phosphatase I" evidence="2">
    <location>
        <begin position="2"/>
        <end position="129"/>
    </location>
</feature>
<dbReference type="InterPro" id="IPR023485">
    <property type="entry name" value="Ptyr_pPase"/>
</dbReference>
<dbReference type="SMART" id="SM00226">
    <property type="entry name" value="LMWPc"/>
    <property type="match status" value="1"/>
</dbReference>
<dbReference type="Pfam" id="PF01451">
    <property type="entry name" value="LMWPc"/>
    <property type="match status" value="1"/>
</dbReference>
<comment type="caution">
    <text evidence="3">The sequence shown here is derived from an EMBL/GenBank/DDBJ whole genome shotgun (WGS) entry which is preliminary data.</text>
</comment>
<dbReference type="GO" id="GO:0016740">
    <property type="term" value="F:transferase activity"/>
    <property type="evidence" value="ECO:0007669"/>
    <property type="project" value="UniProtKB-KW"/>
</dbReference>
<evidence type="ECO:0000313" key="3">
    <source>
        <dbReference type="EMBL" id="GEA43994.1"/>
    </source>
</evidence>
<evidence type="ECO:0000259" key="2">
    <source>
        <dbReference type="SMART" id="SM00226"/>
    </source>
</evidence>
<evidence type="ECO:0000313" key="4">
    <source>
        <dbReference type="Proteomes" id="UP000315234"/>
    </source>
</evidence>
<sequence length="134" mass="14338">MTSVLFLCNSNRGKSQMAAALAKQHAPEWDVYSAGVQVSEPGIAGDINHEAAESLAAVGADMAQGTPKPVDPELASQVEHVIVVGGADYDGPAERWDIEDPSLRGVEGTQRMNELRDDIDSRVQELIARVNKQA</sequence>
<dbReference type="PANTHER" id="PTHR43428:SF1">
    <property type="entry name" value="ARSENATE REDUCTASE"/>
    <property type="match status" value="1"/>
</dbReference>
<protein>
    <submittedName>
        <fullName evidence="3">Arsenate-mycothiol transferase ArsC1</fullName>
    </submittedName>
</protein>
<dbReference type="SUPFAM" id="SSF52788">
    <property type="entry name" value="Phosphotyrosine protein phosphatases I"/>
    <property type="match status" value="1"/>
</dbReference>
<name>A0AAQ1Z781_CORST</name>
<organism evidence="3 4">
    <name type="scientific">Corynebacterium striatum</name>
    <dbReference type="NCBI Taxonomy" id="43770"/>
    <lineage>
        <taxon>Bacteria</taxon>
        <taxon>Bacillati</taxon>
        <taxon>Actinomycetota</taxon>
        <taxon>Actinomycetes</taxon>
        <taxon>Mycobacteriales</taxon>
        <taxon>Corynebacteriaceae</taxon>
        <taxon>Corynebacterium</taxon>
    </lineage>
</organism>
<dbReference type="GO" id="GO:0046685">
    <property type="term" value="P:response to arsenic-containing substance"/>
    <property type="evidence" value="ECO:0007669"/>
    <property type="project" value="UniProtKB-KW"/>
</dbReference>
<dbReference type="Gene3D" id="3.40.50.2300">
    <property type="match status" value="1"/>
</dbReference>
<keyword evidence="1" id="KW-0059">Arsenical resistance</keyword>
<dbReference type="AlphaFoldDB" id="A0AAQ1Z781"/>
<reference evidence="3 4" key="1">
    <citation type="submission" date="2019-06" db="EMBL/GenBank/DDBJ databases">
        <title>Draft genome sequence of Corynebacterium striatum NBRC 15291.</title>
        <authorList>
            <person name="Miura T."/>
            <person name="Furukawa M."/>
            <person name="Shimamura M."/>
            <person name="Ohyama Y."/>
            <person name="Yamazoe A."/>
            <person name="Kawasaki H."/>
        </authorList>
    </citation>
    <scope>NUCLEOTIDE SEQUENCE [LARGE SCALE GENOMIC DNA]</scope>
    <source>
        <strain evidence="3 4">NBRC 15291</strain>
    </source>
</reference>
<gene>
    <name evidence="3" type="primary">arsC1</name>
    <name evidence="3" type="ORF">Cst04h_21640</name>
</gene>
<dbReference type="InterPro" id="IPR036196">
    <property type="entry name" value="Ptyr_pPase_sf"/>
</dbReference>
<proteinExistence type="predicted"/>
<dbReference type="EMBL" id="BJLD01000002">
    <property type="protein sequence ID" value="GEA43994.1"/>
    <property type="molecule type" value="Genomic_DNA"/>
</dbReference>
<keyword evidence="3" id="KW-0808">Transferase</keyword>
<dbReference type="RefSeq" id="WP_005532079.1">
    <property type="nucleotide sequence ID" value="NZ_BJLD01000002.1"/>
</dbReference>
<accession>A0AAQ1Z781</accession>
<evidence type="ECO:0000256" key="1">
    <source>
        <dbReference type="ARBA" id="ARBA00022849"/>
    </source>
</evidence>
<dbReference type="PANTHER" id="PTHR43428">
    <property type="entry name" value="ARSENATE REDUCTASE"/>
    <property type="match status" value="1"/>
</dbReference>